<dbReference type="AlphaFoldDB" id="A0A1I2IAE0"/>
<gene>
    <name evidence="1" type="ORF">SAMN02745121_08563</name>
</gene>
<dbReference type="InterPro" id="IPR001387">
    <property type="entry name" value="Cro/C1-type_HTH"/>
</dbReference>
<dbReference type="SUPFAM" id="SSF47413">
    <property type="entry name" value="lambda repressor-like DNA-binding domains"/>
    <property type="match status" value="1"/>
</dbReference>
<evidence type="ECO:0000313" key="1">
    <source>
        <dbReference type="EMBL" id="SFF39292.1"/>
    </source>
</evidence>
<organism evidence="1 2">
    <name type="scientific">Nannocystis exedens</name>
    <dbReference type="NCBI Taxonomy" id="54"/>
    <lineage>
        <taxon>Bacteria</taxon>
        <taxon>Pseudomonadati</taxon>
        <taxon>Myxococcota</taxon>
        <taxon>Polyangia</taxon>
        <taxon>Nannocystales</taxon>
        <taxon>Nannocystaceae</taxon>
        <taxon>Nannocystis</taxon>
    </lineage>
</organism>
<keyword evidence="2" id="KW-1185">Reference proteome</keyword>
<evidence type="ECO:0000313" key="2">
    <source>
        <dbReference type="Proteomes" id="UP000199400"/>
    </source>
</evidence>
<evidence type="ECO:0008006" key="3">
    <source>
        <dbReference type="Google" id="ProtNLM"/>
    </source>
</evidence>
<dbReference type="GO" id="GO:0003677">
    <property type="term" value="F:DNA binding"/>
    <property type="evidence" value="ECO:0007669"/>
    <property type="project" value="InterPro"/>
</dbReference>
<dbReference type="EMBL" id="FOMX01000060">
    <property type="protein sequence ID" value="SFF39292.1"/>
    <property type="molecule type" value="Genomic_DNA"/>
</dbReference>
<dbReference type="CDD" id="cd00093">
    <property type="entry name" value="HTH_XRE"/>
    <property type="match status" value="1"/>
</dbReference>
<dbReference type="Gene3D" id="1.10.260.40">
    <property type="entry name" value="lambda repressor-like DNA-binding domains"/>
    <property type="match status" value="1"/>
</dbReference>
<dbReference type="STRING" id="54.SAMN02745121_08563"/>
<protein>
    <recommendedName>
        <fullName evidence="3">Helix-turn-helix domain-containing protein</fullName>
    </recommendedName>
</protein>
<dbReference type="RefSeq" id="WP_096331035.1">
    <property type="nucleotide sequence ID" value="NZ_FOMX01000060.1"/>
</dbReference>
<dbReference type="Proteomes" id="UP000199400">
    <property type="component" value="Unassembled WGS sequence"/>
</dbReference>
<name>A0A1I2IAE0_9BACT</name>
<accession>A0A1I2IAE0</accession>
<dbReference type="InterPro" id="IPR010982">
    <property type="entry name" value="Lambda_DNA-bd_dom_sf"/>
</dbReference>
<proteinExistence type="predicted"/>
<sequence>MTTDSIGERALERVPPFPGEQVRALRRQLSWTQATLAEFLALPDDRYIQAIEHNRKQVSALARLCLRTLKKVAAATPPPQRRALQRGLVEGHEQWFARVLGKAVRT</sequence>
<reference evidence="2" key="1">
    <citation type="submission" date="2016-10" db="EMBL/GenBank/DDBJ databases">
        <authorList>
            <person name="Varghese N."/>
            <person name="Submissions S."/>
        </authorList>
    </citation>
    <scope>NUCLEOTIDE SEQUENCE [LARGE SCALE GENOMIC DNA]</scope>
    <source>
        <strain evidence="2">ATCC 25963</strain>
    </source>
</reference>